<name>A0A075QZZ3_BRELA</name>
<evidence type="ECO:0000256" key="2">
    <source>
        <dbReference type="ARBA" id="ARBA00022729"/>
    </source>
</evidence>
<dbReference type="InterPro" id="IPR006128">
    <property type="entry name" value="Lipoprotein_PsaA-like"/>
</dbReference>
<dbReference type="PRINTS" id="PR00690">
    <property type="entry name" value="ADHESNFAMILY"/>
</dbReference>
<dbReference type="PANTHER" id="PTHR42953:SF8">
    <property type="entry name" value="ZINT DOMAIN-CONTAINING PROTEIN"/>
    <property type="match status" value="1"/>
</dbReference>
<proteinExistence type="inferred from homology"/>
<gene>
    <name evidence="5" type="primary">znuA</name>
    <name evidence="5" type="ORF">BRLA_c000980</name>
</gene>
<dbReference type="GO" id="GO:0046872">
    <property type="term" value="F:metal ion binding"/>
    <property type="evidence" value="ECO:0007669"/>
    <property type="project" value="InterPro"/>
</dbReference>
<protein>
    <submittedName>
        <fullName evidence="5">High-affinity zinc uptake system binding-protein ZnuA</fullName>
    </submittedName>
</protein>
<organism evidence="5 6">
    <name type="scientific">Brevibacillus laterosporus LMG 15441</name>
    <dbReference type="NCBI Taxonomy" id="1042163"/>
    <lineage>
        <taxon>Bacteria</taxon>
        <taxon>Bacillati</taxon>
        <taxon>Bacillota</taxon>
        <taxon>Bacilli</taxon>
        <taxon>Bacillales</taxon>
        <taxon>Paenibacillaceae</taxon>
        <taxon>Brevibacillus</taxon>
    </lineage>
</organism>
<dbReference type="eggNOG" id="COG0803">
    <property type="taxonomic scope" value="Bacteria"/>
</dbReference>
<dbReference type="Gene3D" id="3.40.50.1980">
    <property type="entry name" value="Nitrogenase molybdenum iron protein domain"/>
    <property type="match status" value="2"/>
</dbReference>
<reference evidence="5 6" key="1">
    <citation type="journal article" date="2011" name="J. Bacteriol.">
        <title>Genome sequence of Brevibacillus laterosporus LMG 15441, a pathogen of invertebrates.</title>
        <authorList>
            <person name="Djukic M."/>
            <person name="Poehlein A."/>
            <person name="Thurmer A."/>
            <person name="Daniel R."/>
        </authorList>
    </citation>
    <scope>NUCLEOTIDE SEQUENCE [LARGE SCALE GENOMIC DNA]</scope>
    <source>
        <strain evidence="5 6">LMG 15441</strain>
    </source>
</reference>
<keyword evidence="2" id="KW-0732">Signal</keyword>
<evidence type="ECO:0000256" key="3">
    <source>
        <dbReference type="RuleBase" id="RU003512"/>
    </source>
</evidence>
<dbReference type="GO" id="GO:0030001">
    <property type="term" value="P:metal ion transport"/>
    <property type="evidence" value="ECO:0007669"/>
    <property type="project" value="InterPro"/>
</dbReference>
<dbReference type="HOGENOM" id="CLU_016838_1_0_9"/>
<comment type="similarity">
    <text evidence="3">Belongs to the bacterial solute-binding protein 9 family.</text>
</comment>
<dbReference type="PANTHER" id="PTHR42953">
    <property type="entry name" value="HIGH-AFFINITY ZINC UPTAKE SYSTEM PROTEIN ZNUA-RELATED"/>
    <property type="match status" value="1"/>
</dbReference>
<dbReference type="InterPro" id="IPR050492">
    <property type="entry name" value="Bact_metal-bind_prot9"/>
</dbReference>
<dbReference type="PRINTS" id="PR00691">
    <property type="entry name" value="ADHESINB"/>
</dbReference>
<evidence type="ECO:0000256" key="4">
    <source>
        <dbReference type="SAM" id="MobiDB-lite"/>
    </source>
</evidence>
<dbReference type="SUPFAM" id="SSF53807">
    <property type="entry name" value="Helical backbone' metal receptor"/>
    <property type="match status" value="1"/>
</dbReference>
<dbReference type="CDD" id="cd01017">
    <property type="entry name" value="AdcA"/>
    <property type="match status" value="1"/>
</dbReference>
<dbReference type="InterPro" id="IPR006129">
    <property type="entry name" value="AdhesinB"/>
</dbReference>
<sequence length="356" mass="39802">MITNYNNIVRHKQQIQTKEESMEEDYMLRFVKKWGVILGVASMALFASGCGNTNIAGSVQESGKLSVYTTIYPLYYVADRIGGEYVSIKNVVPAGVEPHDYEPTAQDMVAISKANVLIYNGGGLEAWVEKAVKSLNQANLLAVNTTEGLTLLASEEHDHHHEGDKGHEGESAGHVHEHEHDHGEFDPHVWLDPTMLEKQAAQVKDAFVKADQAHKEQFEQNYKALVNDLNKLDQDFKTMVEQSPKKEILVSHKAFTYLAARYGLEQIAISGISPDDEPSPSELKNLVEKVKQKNIKYVMFETLTSPKVAEVIARETKAQTAILNPLEGLTTEEQTAGKDYISIMRENLEVLRQALR</sequence>
<dbReference type="Pfam" id="PF01297">
    <property type="entry name" value="ZnuA"/>
    <property type="match status" value="1"/>
</dbReference>
<evidence type="ECO:0000313" key="5">
    <source>
        <dbReference type="EMBL" id="AIG24513.1"/>
    </source>
</evidence>
<dbReference type="KEGG" id="blr:BRLA_c000980"/>
<accession>A0A075QZZ3</accession>
<keyword evidence="6" id="KW-1185">Reference proteome</keyword>
<dbReference type="EMBL" id="CP007806">
    <property type="protein sequence ID" value="AIG24513.1"/>
    <property type="molecule type" value="Genomic_DNA"/>
</dbReference>
<dbReference type="GO" id="GO:0007155">
    <property type="term" value="P:cell adhesion"/>
    <property type="evidence" value="ECO:0007669"/>
    <property type="project" value="InterPro"/>
</dbReference>
<dbReference type="Proteomes" id="UP000005850">
    <property type="component" value="Chromosome"/>
</dbReference>
<evidence type="ECO:0000313" key="6">
    <source>
        <dbReference type="Proteomes" id="UP000005850"/>
    </source>
</evidence>
<evidence type="ECO:0000256" key="1">
    <source>
        <dbReference type="ARBA" id="ARBA00022448"/>
    </source>
</evidence>
<feature type="region of interest" description="Disordered" evidence="4">
    <location>
        <begin position="157"/>
        <end position="183"/>
    </location>
</feature>
<dbReference type="STRING" id="1042163.BRLA_c000980"/>
<dbReference type="AlphaFoldDB" id="A0A075QZZ3"/>
<keyword evidence="1 3" id="KW-0813">Transport</keyword>
<dbReference type="InterPro" id="IPR006127">
    <property type="entry name" value="ZnuA-like"/>
</dbReference>